<dbReference type="InterPro" id="IPR038705">
    <property type="entry name" value="YabP_sf"/>
</dbReference>
<accession>A0ABV1HMG6</accession>
<dbReference type="NCBIfam" id="TIGR02892">
    <property type="entry name" value="spore_yabP"/>
    <property type="match status" value="1"/>
</dbReference>
<sequence>MEERSGIRAHACRLENRNAASLTGVREVVSFDENQVVMDTDMGLLTIKGKDLHVSRLTVEKGEMEVEGQIDSLAYSSNEAYRKAGQSILARLFG</sequence>
<organism evidence="1 2">
    <name type="scientific">Ventrimonas faecis</name>
    <dbReference type="NCBI Taxonomy" id="3133170"/>
    <lineage>
        <taxon>Bacteria</taxon>
        <taxon>Bacillati</taxon>
        <taxon>Bacillota</taxon>
        <taxon>Clostridia</taxon>
        <taxon>Lachnospirales</taxon>
        <taxon>Lachnospiraceae</taxon>
        <taxon>Ventrimonas</taxon>
    </lineage>
</organism>
<dbReference type="PIRSF" id="PIRSF011576">
    <property type="entry name" value="YabP"/>
    <property type="match status" value="1"/>
</dbReference>
<dbReference type="InterPro" id="IPR012504">
    <property type="entry name" value="Spore_YabP"/>
</dbReference>
<evidence type="ECO:0000313" key="2">
    <source>
        <dbReference type="Proteomes" id="UP001437460"/>
    </source>
</evidence>
<proteinExistence type="predicted"/>
<gene>
    <name evidence="1" type="primary">yabP</name>
    <name evidence="1" type="ORF">WMO41_10135</name>
</gene>
<dbReference type="Pfam" id="PF07873">
    <property type="entry name" value="YabP"/>
    <property type="match status" value="1"/>
</dbReference>
<dbReference type="RefSeq" id="WP_177291652.1">
    <property type="nucleotide sequence ID" value="NZ_JBBMFJ010000020.1"/>
</dbReference>
<dbReference type="Proteomes" id="UP001437460">
    <property type="component" value="Unassembled WGS sequence"/>
</dbReference>
<reference evidence="1 2" key="1">
    <citation type="submission" date="2024-03" db="EMBL/GenBank/DDBJ databases">
        <title>Human intestinal bacterial collection.</title>
        <authorList>
            <person name="Pauvert C."/>
            <person name="Hitch T.C.A."/>
            <person name="Clavel T."/>
        </authorList>
    </citation>
    <scope>NUCLEOTIDE SEQUENCE [LARGE SCALE GENOMIC DNA]</scope>
    <source>
        <strain evidence="1 2">CLA-AP-H27</strain>
    </source>
</reference>
<dbReference type="Gene3D" id="2.60.40.2000">
    <property type="match status" value="1"/>
</dbReference>
<keyword evidence="2" id="KW-1185">Reference proteome</keyword>
<protein>
    <submittedName>
        <fullName evidence="1">Sporulation protein YabP</fullName>
    </submittedName>
</protein>
<comment type="caution">
    <text evidence="1">The sequence shown here is derived from an EMBL/GenBank/DDBJ whole genome shotgun (WGS) entry which is preliminary data.</text>
</comment>
<name>A0ABV1HMG6_9FIRM</name>
<dbReference type="EMBL" id="JBBMFJ010000020">
    <property type="protein sequence ID" value="MEQ2563509.1"/>
    <property type="molecule type" value="Genomic_DNA"/>
</dbReference>
<dbReference type="InterPro" id="IPR022476">
    <property type="entry name" value="Spore_YabP/YqfC"/>
</dbReference>
<evidence type="ECO:0000313" key="1">
    <source>
        <dbReference type="EMBL" id="MEQ2563509.1"/>
    </source>
</evidence>